<feature type="domain" description="Nucleoprotein TPR/MPL1" evidence="9">
    <location>
        <begin position="150"/>
        <end position="232"/>
    </location>
</feature>
<feature type="region of interest" description="Disordered" evidence="7">
    <location>
        <begin position="1977"/>
        <end position="2003"/>
    </location>
</feature>
<feature type="compositionally biased region" description="Low complexity" evidence="7">
    <location>
        <begin position="1555"/>
        <end position="1566"/>
    </location>
</feature>
<feature type="coiled-coil region" evidence="6">
    <location>
        <begin position="84"/>
        <end position="178"/>
    </location>
</feature>
<comment type="similarity">
    <text evidence="2">Belongs to the TPR family.</text>
</comment>
<sequence length="2139" mass="242003">MADVLQQILERSEISKLPKTVLTKLEKYISEQQCEVDCLKAQQEQYRVDNEQQYFDIEKKFAESQAQFVSQTQEHQILKEEYCKLGKDNELSKAKDELEAEKRELVRTLERRSQEMEQQSEDLKRLNDRLVEVSSEKMQFQLKLDESEATEVSIKYKEKRMEQEKDLLQNQVTWLNTELKAKSEELLSLSRQKGSEILELQCNLNNKEDEVLPKPFSVLKASNEKLQRQAEEMITKMREVSHSSLEEKFSNELNANIKLSNLYKGAAADAEAKSEELSRAVDELHKLLKDAGEAHKALEVKMAELESCKDKEIAELKEKISSQEKELDNANELLSDSKHRGTASILSEEQVTTMSPTAAAVAKIIKPGMKLTEIYTAYVESQEQLQREKLENKRLHKYLDDIVQEMEEKAPILKRQREEYERLQKSVSSLSAKLEQAFTEIHRLQKEADESNKRASVLERDNQRFEVQLADMSQQVRVLLIELEEARGNHVMREEDEVCSADVSSTSEVISQHLVTFRSVEELQQQNQRLLVALRDLSEEKEKDELELQRELEQLKEKRAQDLQKVDAVARQRDMFRMLLTQATGVTFPQGAGNEELMLTSTPRRSPAVTPTAGTPTGLVATVIESTESVEAKAALKQLQEVFVAYKKEKTESEKALAEQSEKLQDQVTELHSENTKISTQLEFTSKRYEMLQDNVEGYRKEIASLNEKSQKQAAAIQQSEQTIHTLNQDLRAAAEKLSISETVNLRKERDMLKMVEIRLTQEKESFQAQQLGQNMLLTNLKSIQATLERSETETRQRLTAQIEKQEREIAQLQKRLENEVEQKHLLARNQDMQLMDVKKQLETQTSQYHRTREQLSAAQLELNNLKLQMSSRESRLVSPTVHTGLQGSEDDMEALRAQLKQAESKVEELAEQLKNTTASMEQYKAMSLSLEESLDKEKQVTEQVRSSVQTQVEAAQEEYKQLEQKLLEADKEKQSLLEEKSKAVAAVEQELNELKKSLSSLQAEHQSVLERAAVATAQEQQAILDSQEQAKMAAEAQDKYEREMLLHAADVEALQAAKAQVLQAAHLRQQLEEKVQSTSAQLLEARKEIVKQISRCEDLQSQNTLLHEQIQTLSGQMASQLQRATSESPLNVSLTEEGKSQEQLLEILRFVRREKEIAESRFEVVQGESLRHRLRVEHLERELKDAQESLNAEREKMQVTAKTLTQHDELMKKTETMNVLMETNKMLREEKKKLEQELQDTQAKASHQKESTIIFANFYYILHLVSQQKDTDPEEYKRLHSEREAHLKRIQQLVEETSRLKAEASRLNGSLTMMQSQLQNLRDNLGKVMGERDNLKKDQEAKNLDIQEKLKTITQVKKIGRRYKTQYEELKVEYDKLVAAAASAPAQDQEAQQASAQELQALKESLNQSENRTRELEGHLENLNRRETEAHNAQEQASRLQVELMRLRQEVQEKSSQEERLKQQLTEKEERTKKAIVMAKQKISQLTGVKGQLQKENEELKQQKDELEVRVSALKSQYEGRLSRQERELRDLREQQERHGEQRDEPPEQGSSKTQEPQRTTEQRQISLKSTPVAERGSASTSEPPTANIKPTPLAATPSKPPAIPGNKSTPRASIKPMITPAPVPTPTPTATVMPTTQVESQEPMQSSEGPLEHVTVYGSASGSVRSTSPNVQTTLAQPLLTVQQQSQATAFIQPTQQQTQPPAEPSNQEPPAAVMLPNSQLDRPLSTSAGIWSATASTSSASAGNIKWVFYAHICVKELESYATLEEMDEEPGPSQSVPGDRLLPHPSETHRSPEEPDHHVIVIVSDTDSEGDHEEESEEEEDEEEEEEEQVCSCTAAFKLHQVSCWCFKILSPFLSSVCDVSVETSTLDVFETPVTSSAPRPHPQSPRRPQHPLPPRLNILAQPAQELGPPAQRLPVRRPSVGRGLQLSSGMASSAVSRFLDDDRMVPSTPTLPPPRSDGFAEAIHSPQVAGVSRFRFGPSDDLPQTSSSHSDLGQLTSQGSLGMYESSVFLGAHEEESGGRSVPTTPLQIAAPGTSKTMHPNTGVLCAYIKITVSDKYFCSTEASLEAVSQTEGEELAQPSDEASLPSTSQEPSSSSAGKNKHLNYANLQYLISVSQTLRLSLSLSFRHKQLSAS</sequence>
<feature type="compositionally biased region" description="Polar residues" evidence="7">
    <location>
        <begin position="1987"/>
        <end position="2003"/>
    </location>
</feature>
<feature type="compositionally biased region" description="Polar residues" evidence="7">
    <location>
        <begin position="1639"/>
        <end position="1650"/>
    </location>
</feature>
<organism evidence="11 12">
    <name type="scientific">Cyprinus carpio</name>
    <name type="common">Common carp</name>
    <dbReference type="NCBI Taxonomy" id="7962"/>
    <lineage>
        <taxon>Eukaryota</taxon>
        <taxon>Metazoa</taxon>
        <taxon>Chordata</taxon>
        <taxon>Craniata</taxon>
        <taxon>Vertebrata</taxon>
        <taxon>Euteleostomi</taxon>
        <taxon>Actinopterygii</taxon>
        <taxon>Neopterygii</taxon>
        <taxon>Teleostei</taxon>
        <taxon>Ostariophysi</taxon>
        <taxon>Cypriniformes</taxon>
        <taxon>Cyprinidae</taxon>
        <taxon>Cyprininae</taxon>
        <taxon>Cyprinus</taxon>
    </lineage>
</organism>
<dbReference type="GO" id="GO:0017056">
    <property type="term" value="F:structural constituent of nuclear pore"/>
    <property type="evidence" value="ECO:0007669"/>
    <property type="project" value="TreeGrafter"/>
</dbReference>
<dbReference type="GO" id="GO:0006406">
    <property type="term" value="P:mRNA export from nucleus"/>
    <property type="evidence" value="ECO:0007669"/>
    <property type="project" value="TreeGrafter"/>
</dbReference>
<evidence type="ECO:0000256" key="1">
    <source>
        <dbReference type="ARBA" id="ARBA00004123"/>
    </source>
</evidence>
<dbReference type="InterPro" id="IPR057577">
    <property type="entry name" value="Nucleoprot-TPR/MLP1_dom"/>
</dbReference>
<reference evidence="11" key="1">
    <citation type="submission" date="2025-08" db="UniProtKB">
        <authorList>
            <consortium name="Ensembl"/>
        </authorList>
    </citation>
    <scope>IDENTIFICATION</scope>
</reference>
<proteinExistence type="inferred from homology"/>
<feature type="domain" description="NUA/TPR/MLP1-2-like" evidence="10">
    <location>
        <begin position="447"/>
        <end position="545"/>
    </location>
</feature>
<feature type="region of interest" description="Disordered" evidence="7">
    <location>
        <begin position="1877"/>
        <end position="1897"/>
    </location>
</feature>
<dbReference type="PANTHER" id="PTHR18898">
    <property type="entry name" value="NUCLEOPROTEIN TPR-RELATED"/>
    <property type="match status" value="1"/>
</dbReference>
<feature type="coiled-coil region" evidence="6">
    <location>
        <begin position="267"/>
        <end position="340"/>
    </location>
</feature>
<dbReference type="PANTHER" id="PTHR18898:SF4">
    <property type="entry name" value="NUCLEOPROTEIN TPR"/>
    <property type="match status" value="1"/>
</dbReference>
<feature type="region of interest" description="Disordered" evidence="7">
    <location>
        <begin position="1768"/>
        <end position="1832"/>
    </location>
</feature>
<dbReference type="GO" id="GO:0005643">
    <property type="term" value="C:nuclear pore"/>
    <property type="evidence" value="ECO:0007669"/>
    <property type="project" value="TreeGrafter"/>
</dbReference>
<feature type="compositionally biased region" description="Low complexity" evidence="7">
    <location>
        <begin position="2089"/>
        <end position="2101"/>
    </location>
</feature>
<dbReference type="GO" id="GO:1901673">
    <property type="term" value="P:regulation of mitotic spindle assembly"/>
    <property type="evidence" value="ECO:0007669"/>
    <property type="project" value="TreeGrafter"/>
</dbReference>
<feature type="coiled-coil region" evidence="6">
    <location>
        <begin position="520"/>
        <end position="572"/>
    </location>
</feature>
<evidence type="ECO:0000313" key="11">
    <source>
        <dbReference type="Ensembl" id="ENSCCRP00020084123.1"/>
    </source>
</evidence>
<feature type="compositionally biased region" description="Basic and acidic residues" evidence="7">
    <location>
        <begin position="1534"/>
        <end position="1547"/>
    </location>
</feature>
<evidence type="ECO:0000256" key="7">
    <source>
        <dbReference type="SAM" id="MobiDB-lite"/>
    </source>
</evidence>
<gene>
    <name evidence="11" type="primary">LOC109113037</name>
</gene>
<dbReference type="Proteomes" id="UP000694701">
    <property type="component" value="Unplaced"/>
</dbReference>
<feature type="compositionally biased region" description="Acidic residues" evidence="7">
    <location>
        <begin position="1810"/>
        <end position="1832"/>
    </location>
</feature>
<evidence type="ECO:0000256" key="2">
    <source>
        <dbReference type="ARBA" id="ARBA00005274"/>
    </source>
</evidence>
<feature type="region of interest" description="Disordered" evidence="7">
    <location>
        <begin position="1534"/>
        <end position="1652"/>
    </location>
</feature>
<evidence type="ECO:0000259" key="10">
    <source>
        <dbReference type="Pfam" id="PF25785"/>
    </source>
</evidence>
<feature type="compositionally biased region" description="Low complexity" evidence="7">
    <location>
        <begin position="1694"/>
        <end position="1703"/>
    </location>
</feature>
<evidence type="ECO:0000259" key="8">
    <source>
        <dbReference type="Pfam" id="PF07926"/>
    </source>
</evidence>
<evidence type="ECO:0000256" key="3">
    <source>
        <dbReference type="ARBA" id="ARBA00019789"/>
    </source>
</evidence>
<feature type="region of interest" description="Disordered" evidence="7">
    <location>
        <begin position="1942"/>
        <end position="1965"/>
    </location>
</feature>
<dbReference type="Ensembl" id="ENSCCRT00020092041.1">
    <property type="protein sequence ID" value="ENSCCRP00020084123.1"/>
    <property type="gene ID" value="ENSCCRG00020038491.1"/>
</dbReference>
<accession>A0A8C2ISJ8</accession>
<feature type="coiled-coil region" evidence="6">
    <location>
        <begin position="789"/>
        <end position="1103"/>
    </location>
</feature>
<dbReference type="Pfam" id="PF25785">
    <property type="entry name" value="TPR"/>
    <property type="match status" value="1"/>
</dbReference>
<evidence type="ECO:0000256" key="5">
    <source>
        <dbReference type="ARBA" id="ARBA00023242"/>
    </source>
</evidence>
<dbReference type="Pfam" id="PF25481">
    <property type="entry name" value="Nucleoprot-TPR"/>
    <property type="match status" value="1"/>
</dbReference>
<feature type="coiled-coil region" evidence="6">
    <location>
        <begin position="403"/>
        <end position="489"/>
    </location>
</feature>
<dbReference type="GO" id="GO:0006606">
    <property type="term" value="P:protein import into nucleus"/>
    <property type="evidence" value="ECO:0007669"/>
    <property type="project" value="InterPro"/>
</dbReference>
<feature type="region of interest" description="Disordered" evidence="7">
    <location>
        <begin position="1694"/>
        <end position="1716"/>
    </location>
</feature>
<keyword evidence="4 6" id="KW-0175">Coiled coil</keyword>
<evidence type="ECO:0000256" key="6">
    <source>
        <dbReference type="SAM" id="Coils"/>
    </source>
</evidence>
<keyword evidence="5" id="KW-0539">Nucleus</keyword>
<feature type="coiled-coil region" evidence="6">
    <location>
        <begin position="1170"/>
        <end position="1252"/>
    </location>
</feature>
<dbReference type="Pfam" id="PF07926">
    <property type="entry name" value="TPR_MLP1_2"/>
    <property type="match status" value="1"/>
</dbReference>
<feature type="compositionally biased region" description="Pro residues" evidence="7">
    <location>
        <begin position="1884"/>
        <end position="1897"/>
    </location>
</feature>
<feature type="coiled-coil region" evidence="6">
    <location>
        <begin position="636"/>
        <end position="737"/>
    </location>
</feature>
<protein>
    <recommendedName>
        <fullName evidence="3">Nucleoprotein TPR</fullName>
    </recommendedName>
</protein>
<evidence type="ECO:0000256" key="4">
    <source>
        <dbReference type="ARBA" id="ARBA00023054"/>
    </source>
</evidence>
<name>A0A8C2ISJ8_CYPCA</name>
<evidence type="ECO:0000313" key="12">
    <source>
        <dbReference type="Proteomes" id="UP000694701"/>
    </source>
</evidence>
<evidence type="ECO:0000259" key="9">
    <source>
        <dbReference type="Pfam" id="PF25481"/>
    </source>
</evidence>
<feature type="region of interest" description="Disordered" evidence="7">
    <location>
        <begin position="2075"/>
        <end position="2105"/>
    </location>
</feature>
<comment type="subcellular location">
    <subcellularLocation>
        <location evidence="1">Nucleus</location>
    </subcellularLocation>
</comment>
<feature type="coiled-coil region" evidence="6">
    <location>
        <begin position="1277"/>
        <end position="1339"/>
    </location>
</feature>
<dbReference type="InterPro" id="IPR012929">
    <property type="entry name" value="Nucleoprot-TPR/MLP1-2_dom"/>
</dbReference>
<feature type="region of interest" description="Disordered" evidence="7">
    <location>
        <begin position="2019"/>
        <end position="2041"/>
    </location>
</feature>
<dbReference type="InterPro" id="IPR057974">
    <property type="entry name" value="NUA/TPR/MLP1-2-like_dom"/>
</dbReference>
<feature type="domain" description="Nucleoprotein TPR/MLP1-2" evidence="8">
    <location>
        <begin position="998"/>
        <end position="1114"/>
    </location>
</feature>
<feature type="compositionally biased region" description="Basic and acidic residues" evidence="7">
    <location>
        <begin position="1790"/>
        <end position="1803"/>
    </location>
</feature>